<evidence type="ECO:0000313" key="2">
    <source>
        <dbReference type="EMBL" id="VAW78071.1"/>
    </source>
</evidence>
<evidence type="ECO:0000256" key="1">
    <source>
        <dbReference type="SAM" id="MobiDB-lite"/>
    </source>
</evidence>
<reference evidence="2" key="1">
    <citation type="submission" date="2018-06" db="EMBL/GenBank/DDBJ databases">
        <authorList>
            <person name="Zhirakovskaya E."/>
        </authorList>
    </citation>
    <scope>NUCLEOTIDE SEQUENCE</scope>
</reference>
<organism evidence="2">
    <name type="scientific">hydrothermal vent metagenome</name>
    <dbReference type="NCBI Taxonomy" id="652676"/>
    <lineage>
        <taxon>unclassified sequences</taxon>
        <taxon>metagenomes</taxon>
        <taxon>ecological metagenomes</taxon>
    </lineage>
</organism>
<sequence length="246" mass="28748">MEIVTILGVVGGYAGGKLADYGVTTTIDYAREAAEAYREWDNSRLDNKLEEYERLKEPDSGQDKENQVLADVLREDTIRQEHHAMPQRLEEDQRTRAENEQAEYFENTKQALDDLTKQEDFKKRDLDARQEQIEMFFAQQETEKKAFFEEQNKVNPAVYQNSQSERDQFAKSHASLKSELLLVEETVEKETVRLTEKLVGESRVDEVEGLATKQGDRVREICRQDREARRLKEEQRLQDINDARGR</sequence>
<feature type="region of interest" description="Disordered" evidence="1">
    <location>
        <begin position="77"/>
        <end position="97"/>
    </location>
</feature>
<gene>
    <name evidence="2" type="ORF">MNBD_GAMMA15-1110</name>
</gene>
<name>A0A3B0YF78_9ZZZZ</name>
<proteinExistence type="predicted"/>
<dbReference type="AlphaFoldDB" id="A0A3B0YF78"/>
<accession>A0A3B0YF78</accession>
<dbReference type="EMBL" id="UOFN01000087">
    <property type="protein sequence ID" value="VAW78071.1"/>
    <property type="molecule type" value="Genomic_DNA"/>
</dbReference>
<protein>
    <submittedName>
        <fullName evidence="2">Uncharacterized protein</fullName>
    </submittedName>
</protein>